<accession>A0A226EW41</accession>
<dbReference type="Gene3D" id="2.60.40.640">
    <property type="match status" value="1"/>
</dbReference>
<feature type="domain" description="Arrestin-like N-terminal" evidence="2">
    <location>
        <begin position="3"/>
        <end position="76"/>
    </location>
</feature>
<dbReference type="InterPro" id="IPR014756">
    <property type="entry name" value="Ig_E-set"/>
</dbReference>
<evidence type="ECO:0000313" key="4">
    <source>
        <dbReference type="Proteomes" id="UP000198287"/>
    </source>
</evidence>
<dbReference type="Proteomes" id="UP000198287">
    <property type="component" value="Unassembled WGS sequence"/>
</dbReference>
<dbReference type="AlphaFoldDB" id="A0A226EW41"/>
<protein>
    <submittedName>
        <fullName evidence="3">Arrestin domain-containing protein 5</fullName>
    </submittedName>
</protein>
<dbReference type="EMBL" id="LNIX01000001">
    <property type="protein sequence ID" value="OXA61304.1"/>
    <property type="molecule type" value="Genomic_DNA"/>
</dbReference>
<proteinExistence type="inferred from homology"/>
<dbReference type="SUPFAM" id="SSF81296">
    <property type="entry name" value="E set domains"/>
    <property type="match status" value="1"/>
</dbReference>
<dbReference type="InterPro" id="IPR011021">
    <property type="entry name" value="Arrestin-like_N"/>
</dbReference>
<dbReference type="Pfam" id="PF00339">
    <property type="entry name" value="Arrestin_N"/>
    <property type="match status" value="1"/>
</dbReference>
<evidence type="ECO:0000259" key="2">
    <source>
        <dbReference type="Pfam" id="PF00339"/>
    </source>
</evidence>
<gene>
    <name evidence="3" type="ORF">Fcan01_00266</name>
</gene>
<organism evidence="3 4">
    <name type="scientific">Folsomia candida</name>
    <name type="common">Springtail</name>
    <dbReference type="NCBI Taxonomy" id="158441"/>
    <lineage>
        <taxon>Eukaryota</taxon>
        <taxon>Metazoa</taxon>
        <taxon>Ecdysozoa</taxon>
        <taxon>Arthropoda</taxon>
        <taxon>Hexapoda</taxon>
        <taxon>Collembola</taxon>
        <taxon>Entomobryomorpha</taxon>
        <taxon>Isotomoidea</taxon>
        <taxon>Isotomidae</taxon>
        <taxon>Proisotominae</taxon>
        <taxon>Folsomia</taxon>
    </lineage>
</organism>
<dbReference type="OrthoDB" id="2333384at2759"/>
<dbReference type="InterPro" id="IPR014752">
    <property type="entry name" value="Arrestin-like_C"/>
</dbReference>
<comment type="similarity">
    <text evidence="1">Belongs to the arrestin family.</text>
</comment>
<keyword evidence="4" id="KW-1185">Reference proteome</keyword>
<comment type="caution">
    <text evidence="3">The sequence shown here is derived from an EMBL/GenBank/DDBJ whole genome shotgun (WGS) entry which is preliminary data.</text>
</comment>
<evidence type="ECO:0000313" key="3">
    <source>
        <dbReference type="EMBL" id="OXA61304.1"/>
    </source>
</evidence>
<reference evidence="3 4" key="1">
    <citation type="submission" date="2015-12" db="EMBL/GenBank/DDBJ databases">
        <title>The genome of Folsomia candida.</title>
        <authorList>
            <person name="Faddeeva A."/>
            <person name="Derks M.F."/>
            <person name="Anvar Y."/>
            <person name="Smit S."/>
            <person name="Van Straalen N."/>
            <person name="Roelofs D."/>
        </authorList>
    </citation>
    <scope>NUCLEOTIDE SEQUENCE [LARGE SCALE GENOMIC DNA]</scope>
    <source>
        <strain evidence="3 4">VU population</strain>
        <tissue evidence="3">Whole body</tissue>
    </source>
</reference>
<sequence length="112" mass="12625">MPKIILDKQDATYTAGESVSGVVVVPSNVTKRPTSIRIKFEGRAAVNWPVVQRTGQTSHYYTTCVTDEEIYFVEEITVLQSGSALLYFIFSKFKYVPSYMMDILTITSGREI</sequence>
<name>A0A226EW41_FOLCA</name>
<evidence type="ECO:0000256" key="1">
    <source>
        <dbReference type="ARBA" id="ARBA00005298"/>
    </source>
</evidence>